<dbReference type="SUPFAM" id="SSF52540">
    <property type="entry name" value="P-loop containing nucleoside triphosphate hydrolases"/>
    <property type="match status" value="1"/>
</dbReference>
<organism evidence="12 13">
    <name type="scientific">Babesia bigemina</name>
    <dbReference type="NCBI Taxonomy" id="5866"/>
    <lineage>
        <taxon>Eukaryota</taxon>
        <taxon>Sar</taxon>
        <taxon>Alveolata</taxon>
        <taxon>Apicomplexa</taxon>
        <taxon>Aconoidasida</taxon>
        <taxon>Piroplasmida</taxon>
        <taxon>Babesiidae</taxon>
        <taxon>Babesia</taxon>
    </lineage>
</organism>
<dbReference type="InterPro" id="IPR003593">
    <property type="entry name" value="AAA+_ATPase"/>
</dbReference>
<keyword evidence="7 9" id="KW-1133">Transmembrane helix</keyword>
<feature type="domain" description="ABC transmembrane type-1" evidence="11">
    <location>
        <begin position="44"/>
        <end position="346"/>
    </location>
</feature>
<gene>
    <name evidence="12" type="ORF">BBBOND_0210060</name>
</gene>
<evidence type="ECO:0000259" key="10">
    <source>
        <dbReference type="PROSITE" id="PS50893"/>
    </source>
</evidence>
<evidence type="ECO:0000256" key="2">
    <source>
        <dbReference type="ARBA" id="ARBA00022448"/>
    </source>
</evidence>
<dbReference type="GO" id="GO:0016887">
    <property type="term" value="F:ATP hydrolysis activity"/>
    <property type="evidence" value="ECO:0007669"/>
    <property type="project" value="InterPro"/>
</dbReference>
<evidence type="ECO:0000256" key="8">
    <source>
        <dbReference type="ARBA" id="ARBA00023136"/>
    </source>
</evidence>
<protein>
    <submittedName>
        <fullName evidence="12">ABC transporter, putative</fullName>
    </submittedName>
</protein>
<reference evidence="13" key="1">
    <citation type="submission" date="2014-06" db="EMBL/GenBank/DDBJ databases">
        <authorList>
            <person name="Aslett M."/>
            <person name="De Silva N."/>
        </authorList>
    </citation>
    <scope>NUCLEOTIDE SEQUENCE [LARGE SCALE GENOMIC DNA]</scope>
    <source>
        <strain evidence="13">Bond</strain>
    </source>
</reference>
<name>A0A061D5M9_BABBI</name>
<comment type="subcellular location">
    <subcellularLocation>
        <location evidence="1">Cell membrane</location>
        <topology evidence="1">Multi-pass membrane protein</topology>
    </subcellularLocation>
</comment>
<dbReference type="OrthoDB" id="6500128at2759"/>
<dbReference type="SUPFAM" id="SSF90123">
    <property type="entry name" value="ABC transporter transmembrane region"/>
    <property type="match status" value="1"/>
</dbReference>
<dbReference type="STRING" id="5866.A0A061D5M9"/>
<feature type="transmembrane region" description="Helical" evidence="9">
    <location>
        <begin position="213"/>
        <end position="233"/>
    </location>
</feature>
<dbReference type="InterPro" id="IPR011527">
    <property type="entry name" value="ABC1_TM_dom"/>
</dbReference>
<dbReference type="OMA" id="MYTGHTL"/>
<sequence length="638" mass="69793">MGARPSKPMSPTSEEVEAAADVSVCDTLRRFFSELEPEEQINLALGGCAMVINAATNMVYPKIIGNIIDSGSTGRVFGPISWLPGCHNRAPALDGDEVISINCPYAMFKKLFCSALPLYVVGSLASWVRVSSMNYAIYLIQKRSRKKMYKKMLMQRAPFFHTRASGLLIAKLLNDCEEGPKSMVENAFTFLRCCNSVIGGTINLISISPCLTGVTMTCIPLFGLFIIGYSSIIKRCQRQRKQQLDNAIGKAEEVISGIESVMNFGKETDEIQSFSYSLDQCDPVSMRVCNAEGVLMGSILAGFNLSTLIMLYCGSYRMKAGDISVGNMASFILYGALFGLGVSGLSKASFMHARPITAIQITSDVSKAAVSLQRIYEIHDLEDQEDDGDILDDVRGELEFDNVSFSYDTRSEAAVLRDMSLKIEAGEVVAIVGANGMGKSTTANLLTTLYKPTGGRVLLDGVDVQTLNSRWLRSKVFTVVTQDPLLFSMSIENNLRYGNEEVSDEEIRAATRYCEIHEFIESLPEGYRATVGQRGALLSTGQKQRIGLARALLRDTPCLILDEAMSALDGSSEDLVRRIINRSDKRQTVILITHHAATLSNAQKVAVLNEGTVEYYGPLSKAAANSATFRTLFPAFKA</sequence>
<feature type="domain" description="ABC transporter" evidence="10">
    <location>
        <begin position="398"/>
        <end position="635"/>
    </location>
</feature>
<feature type="transmembrane region" description="Helical" evidence="9">
    <location>
        <begin position="324"/>
        <end position="345"/>
    </location>
</feature>
<keyword evidence="6" id="KW-0067">ATP-binding</keyword>
<dbReference type="Pfam" id="PF00005">
    <property type="entry name" value="ABC_tran"/>
    <property type="match status" value="1"/>
</dbReference>
<dbReference type="Gene3D" id="1.20.1560.10">
    <property type="entry name" value="ABC transporter type 1, transmembrane domain"/>
    <property type="match status" value="1"/>
</dbReference>
<keyword evidence="4 9" id="KW-0812">Transmembrane</keyword>
<dbReference type="GO" id="GO:0005886">
    <property type="term" value="C:plasma membrane"/>
    <property type="evidence" value="ECO:0007669"/>
    <property type="project" value="UniProtKB-SubCell"/>
</dbReference>
<dbReference type="Pfam" id="PF00664">
    <property type="entry name" value="ABC_membrane"/>
    <property type="match status" value="1"/>
</dbReference>
<dbReference type="Gene3D" id="3.40.50.300">
    <property type="entry name" value="P-loop containing nucleotide triphosphate hydrolases"/>
    <property type="match status" value="1"/>
</dbReference>
<dbReference type="KEGG" id="bbig:BBBOND_0210060"/>
<evidence type="ECO:0000256" key="4">
    <source>
        <dbReference type="ARBA" id="ARBA00022692"/>
    </source>
</evidence>
<keyword evidence="5" id="KW-0547">Nucleotide-binding</keyword>
<dbReference type="SMART" id="SM00382">
    <property type="entry name" value="AAA"/>
    <property type="match status" value="1"/>
</dbReference>
<feature type="transmembrane region" description="Helical" evidence="9">
    <location>
        <begin position="293"/>
        <end position="312"/>
    </location>
</feature>
<dbReference type="InterPro" id="IPR036640">
    <property type="entry name" value="ABC1_TM_sf"/>
</dbReference>
<dbReference type="GO" id="GO:0015421">
    <property type="term" value="F:ABC-type oligopeptide transporter activity"/>
    <property type="evidence" value="ECO:0007669"/>
    <property type="project" value="TreeGrafter"/>
</dbReference>
<keyword evidence="13" id="KW-1185">Reference proteome</keyword>
<evidence type="ECO:0000256" key="6">
    <source>
        <dbReference type="ARBA" id="ARBA00022840"/>
    </source>
</evidence>
<dbReference type="PANTHER" id="PTHR43394:SF1">
    <property type="entry name" value="ATP-BINDING CASSETTE SUB-FAMILY B MEMBER 10, MITOCHONDRIAL"/>
    <property type="match status" value="1"/>
</dbReference>
<dbReference type="AlphaFoldDB" id="A0A061D5M9"/>
<dbReference type="Proteomes" id="UP000033188">
    <property type="component" value="Chromosome 2"/>
</dbReference>
<dbReference type="GeneID" id="24564394"/>
<feature type="transmembrane region" description="Helical" evidence="9">
    <location>
        <begin position="116"/>
        <end position="140"/>
    </location>
</feature>
<keyword evidence="2" id="KW-0813">Transport</keyword>
<accession>A0A061D5M9</accession>
<evidence type="ECO:0000313" key="12">
    <source>
        <dbReference type="EMBL" id="CDR95853.1"/>
    </source>
</evidence>
<dbReference type="PROSITE" id="PS50929">
    <property type="entry name" value="ABC_TM1F"/>
    <property type="match status" value="1"/>
</dbReference>
<evidence type="ECO:0000256" key="5">
    <source>
        <dbReference type="ARBA" id="ARBA00022741"/>
    </source>
</evidence>
<keyword evidence="3" id="KW-1003">Cell membrane</keyword>
<evidence type="ECO:0000256" key="7">
    <source>
        <dbReference type="ARBA" id="ARBA00022989"/>
    </source>
</evidence>
<keyword evidence="8 9" id="KW-0472">Membrane</keyword>
<dbReference type="InterPro" id="IPR039421">
    <property type="entry name" value="Type_1_exporter"/>
</dbReference>
<proteinExistence type="predicted"/>
<evidence type="ECO:0000313" key="13">
    <source>
        <dbReference type="Proteomes" id="UP000033188"/>
    </source>
</evidence>
<evidence type="ECO:0000256" key="9">
    <source>
        <dbReference type="SAM" id="Phobius"/>
    </source>
</evidence>
<dbReference type="InterPro" id="IPR003439">
    <property type="entry name" value="ABC_transporter-like_ATP-bd"/>
</dbReference>
<evidence type="ECO:0000259" key="11">
    <source>
        <dbReference type="PROSITE" id="PS50929"/>
    </source>
</evidence>
<evidence type="ECO:0000256" key="3">
    <source>
        <dbReference type="ARBA" id="ARBA00022475"/>
    </source>
</evidence>
<dbReference type="InterPro" id="IPR027417">
    <property type="entry name" value="P-loop_NTPase"/>
</dbReference>
<dbReference type="VEuPathDB" id="PiroplasmaDB:BBBOND_0210060"/>
<dbReference type="FunFam" id="3.40.50.300:FF:000299">
    <property type="entry name" value="ABC transporter ATP-binding protein/permease"/>
    <property type="match status" value="1"/>
</dbReference>
<dbReference type="GO" id="GO:0005524">
    <property type="term" value="F:ATP binding"/>
    <property type="evidence" value="ECO:0007669"/>
    <property type="project" value="UniProtKB-KW"/>
</dbReference>
<dbReference type="EMBL" id="LK391708">
    <property type="protein sequence ID" value="CDR95853.1"/>
    <property type="molecule type" value="Genomic_DNA"/>
</dbReference>
<dbReference type="PANTHER" id="PTHR43394">
    <property type="entry name" value="ATP-DEPENDENT PERMEASE MDL1, MITOCHONDRIAL"/>
    <property type="match status" value="1"/>
</dbReference>
<dbReference type="PROSITE" id="PS50893">
    <property type="entry name" value="ABC_TRANSPORTER_2"/>
    <property type="match status" value="1"/>
</dbReference>
<evidence type="ECO:0000256" key="1">
    <source>
        <dbReference type="ARBA" id="ARBA00004651"/>
    </source>
</evidence>
<dbReference type="RefSeq" id="XP_012768039.1">
    <property type="nucleotide sequence ID" value="XM_012912585.1"/>
</dbReference>